<accession>A0A0D8JBA3</accession>
<keyword evidence="2" id="KW-1185">Reference proteome</keyword>
<gene>
    <name evidence="1" type="ORF">LH29_17085</name>
</gene>
<reference evidence="1 2" key="1">
    <citation type="submission" date="2014-09" db="EMBL/GenBank/DDBJ databases">
        <title>Draft Genome Sequence of Draconibacterium sp. JN14CK-3.</title>
        <authorList>
            <person name="Dong C."/>
            <person name="Lai Q."/>
            <person name="Shao Z."/>
        </authorList>
    </citation>
    <scope>NUCLEOTIDE SEQUENCE [LARGE SCALE GENOMIC DNA]</scope>
    <source>
        <strain evidence="1 2">JN14CK-3</strain>
    </source>
</reference>
<proteinExistence type="predicted"/>
<dbReference type="AlphaFoldDB" id="A0A0D8JBA3"/>
<dbReference type="EMBL" id="JRHC01000004">
    <property type="protein sequence ID" value="KJF43093.1"/>
    <property type="molecule type" value="Genomic_DNA"/>
</dbReference>
<protein>
    <submittedName>
        <fullName evidence="1">Uncharacterized protein</fullName>
    </submittedName>
</protein>
<sequence length="128" mass="14815">MIIEIDRYGRQRVITPSTQKISRRELTEDQKAKIEKLAEQSAERITKRLKAKEHERKNKQREETRRVIEGQEKLFKIQGHHIRSASMEEAEEIAKELLSGSGSFKRSLMNDDCQLCYGSGTIPELVTS</sequence>
<dbReference type="Proteomes" id="UP000032544">
    <property type="component" value="Unassembled WGS sequence"/>
</dbReference>
<organism evidence="1 2">
    <name type="scientific">Draconibacterium sediminis</name>
    <dbReference type="NCBI Taxonomy" id="1544798"/>
    <lineage>
        <taxon>Bacteria</taxon>
        <taxon>Pseudomonadati</taxon>
        <taxon>Bacteroidota</taxon>
        <taxon>Bacteroidia</taxon>
        <taxon>Marinilabiliales</taxon>
        <taxon>Prolixibacteraceae</taxon>
        <taxon>Draconibacterium</taxon>
    </lineage>
</organism>
<dbReference type="RefSeq" id="WP_045031712.1">
    <property type="nucleotide sequence ID" value="NZ_JRHC01000004.1"/>
</dbReference>
<dbReference type="STRING" id="1544798.LH29_17085"/>
<evidence type="ECO:0000313" key="1">
    <source>
        <dbReference type="EMBL" id="KJF43093.1"/>
    </source>
</evidence>
<evidence type="ECO:0000313" key="2">
    <source>
        <dbReference type="Proteomes" id="UP000032544"/>
    </source>
</evidence>
<name>A0A0D8JBA3_9BACT</name>
<comment type="caution">
    <text evidence="1">The sequence shown here is derived from an EMBL/GenBank/DDBJ whole genome shotgun (WGS) entry which is preliminary data.</text>
</comment>